<sequence length="642" mass="71245">MVKWKRTTRSSQSKNTSTTTKAVSSGKSKSTAPTVQSSTTRKRKQVSYAPSEQRVKLRRTHRLALGGNTRSQKTLTQIDFVKRLSAQRGVDDAALEYIDEAGDEEEDVYEKPTRSTRKLNKEEPYGTANAKFKKEVDADDTLTQMGYVNAMPSVGDGEEVGKRYTTRSRSAKKKKAMFQLETIGEESTLECDNVAADQSSARKRRKQDHEEEQPYDAEAHPTTKGQLLQTPKDLQSNNCALMSRRAMSSDPSTPQKPRRLVVPSSQSPDTPEILLNTSFLQQTPPRFPLAPLSCNSAPKTPVRKHRKSMTPVKIEDDHPSQFPRSTIPESPNSITNSQSTVGTGLYREDDILETTPATSPPPDQHEENEVNNPSTKSHEGPGSKETSLEPGEPPQHTSQRDRRENIVYETDAESDNDDFYDAIPYISDVRPTQREPESQNWELDKTQNPDPVNPLPTQARSSTFLLLDSCDIRSSNPEPSLLYYRKPMSYPVDPTSAELNAIGPERMAELFPASLHHESTEIPLPPIPEENEDAATQLTARDQADISTLFIPESSQQPPQPLDIEPDLPPPSSPPVILVESSQPEDMEAPAEGPADDGPRVHRKILTPSQLLTESLMESIPGPALWISSDGNLQDEDVPTQG</sequence>
<name>A0A2B7Z1C9_POLH7</name>
<dbReference type="AlphaFoldDB" id="A0A2B7Z1C9"/>
<proteinExistence type="predicted"/>
<feature type="compositionally biased region" description="Polar residues" evidence="1">
    <location>
        <begin position="263"/>
        <end position="272"/>
    </location>
</feature>
<feature type="compositionally biased region" description="Polar residues" evidence="1">
    <location>
        <begin position="322"/>
        <end position="342"/>
    </location>
</feature>
<evidence type="ECO:0000313" key="2">
    <source>
        <dbReference type="EMBL" id="PGH27736.1"/>
    </source>
</evidence>
<feature type="compositionally biased region" description="Basic and acidic residues" evidence="1">
    <location>
        <begin position="109"/>
        <end position="122"/>
    </location>
</feature>
<feature type="region of interest" description="Disordered" evidence="1">
    <location>
        <begin position="622"/>
        <end position="642"/>
    </location>
</feature>
<protein>
    <submittedName>
        <fullName evidence="2">Uncharacterized protein</fullName>
    </submittedName>
</protein>
<organism evidence="2 3">
    <name type="scientific">Polytolypa hystricis (strain UAMH7299)</name>
    <dbReference type="NCBI Taxonomy" id="1447883"/>
    <lineage>
        <taxon>Eukaryota</taxon>
        <taxon>Fungi</taxon>
        <taxon>Dikarya</taxon>
        <taxon>Ascomycota</taxon>
        <taxon>Pezizomycotina</taxon>
        <taxon>Eurotiomycetes</taxon>
        <taxon>Eurotiomycetidae</taxon>
        <taxon>Onygenales</taxon>
        <taxon>Onygenales incertae sedis</taxon>
        <taxon>Polytolypa</taxon>
    </lineage>
</organism>
<accession>A0A2B7Z1C9</accession>
<dbReference type="EMBL" id="PDNA01000004">
    <property type="protein sequence ID" value="PGH27736.1"/>
    <property type="molecule type" value="Genomic_DNA"/>
</dbReference>
<dbReference type="Proteomes" id="UP000224634">
    <property type="component" value="Unassembled WGS sequence"/>
</dbReference>
<feature type="compositionally biased region" description="Polar residues" evidence="1">
    <location>
        <begin position="22"/>
        <end position="39"/>
    </location>
</feature>
<feature type="compositionally biased region" description="Low complexity" evidence="1">
    <location>
        <begin position="9"/>
        <end position="21"/>
    </location>
</feature>
<feature type="region of interest" description="Disordered" evidence="1">
    <location>
        <begin position="149"/>
        <end position="272"/>
    </location>
</feature>
<feature type="region of interest" description="Disordered" evidence="1">
    <location>
        <begin position="284"/>
        <end position="458"/>
    </location>
</feature>
<feature type="compositionally biased region" description="Polar residues" evidence="1">
    <location>
        <begin position="448"/>
        <end position="458"/>
    </location>
</feature>
<comment type="caution">
    <text evidence="2">The sequence shown here is derived from an EMBL/GenBank/DDBJ whole genome shotgun (WGS) entry which is preliminary data.</text>
</comment>
<gene>
    <name evidence="2" type="ORF">AJ80_00523</name>
</gene>
<feature type="region of interest" description="Disordered" evidence="1">
    <location>
        <begin position="103"/>
        <end position="122"/>
    </location>
</feature>
<dbReference type="OrthoDB" id="73788at2759"/>
<feature type="compositionally biased region" description="Acidic residues" evidence="1">
    <location>
        <begin position="633"/>
        <end position="642"/>
    </location>
</feature>
<keyword evidence="3" id="KW-1185">Reference proteome</keyword>
<evidence type="ECO:0000313" key="3">
    <source>
        <dbReference type="Proteomes" id="UP000224634"/>
    </source>
</evidence>
<feature type="compositionally biased region" description="Polar residues" evidence="1">
    <location>
        <begin position="223"/>
        <end position="240"/>
    </location>
</feature>
<feature type="compositionally biased region" description="Basic residues" evidence="1">
    <location>
        <begin position="164"/>
        <end position="176"/>
    </location>
</feature>
<feature type="compositionally biased region" description="Acidic residues" evidence="1">
    <location>
        <begin position="410"/>
        <end position="420"/>
    </location>
</feature>
<evidence type="ECO:0000256" key="1">
    <source>
        <dbReference type="SAM" id="MobiDB-lite"/>
    </source>
</evidence>
<reference evidence="2 3" key="1">
    <citation type="submission" date="2017-10" db="EMBL/GenBank/DDBJ databases">
        <title>Comparative genomics in systemic dimorphic fungi from Ajellomycetaceae.</title>
        <authorList>
            <person name="Munoz J.F."/>
            <person name="Mcewen J.G."/>
            <person name="Clay O.K."/>
            <person name="Cuomo C.A."/>
        </authorList>
    </citation>
    <scope>NUCLEOTIDE SEQUENCE [LARGE SCALE GENOMIC DNA]</scope>
    <source>
        <strain evidence="2 3">UAMH7299</strain>
    </source>
</reference>
<feature type="region of interest" description="Disordered" evidence="1">
    <location>
        <begin position="541"/>
        <end position="607"/>
    </location>
</feature>
<feature type="region of interest" description="Disordered" evidence="1">
    <location>
        <begin position="1"/>
        <end position="71"/>
    </location>
</feature>
<feature type="compositionally biased region" description="Basic and acidic residues" evidence="1">
    <location>
        <begin position="431"/>
        <end position="447"/>
    </location>
</feature>